<reference evidence="7" key="1">
    <citation type="submission" date="2022-11" db="UniProtKB">
        <authorList>
            <consortium name="WormBaseParasite"/>
        </authorList>
    </citation>
    <scope>IDENTIFICATION</scope>
</reference>
<dbReference type="PANTHER" id="PTHR46671">
    <property type="entry name" value="PROTEIN CBG11221"/>
    <property type="match status" value="1"/>
</dbReference>
<dbReference type="GO" id="GO:0016020">
    <property type="term" value="C:membrane"/>
    <property type="evidence" value="ECO:0007669"/>
    <property type="project" value="UniProtKB-SubCell"/>
</dbReference>
<evidence type="ECO:0000256" key="3">
    <source>
        <dbReference type="ARBA" id="ARBA00022679"/>
    </source>
</evidence>
<evidence type="ECO:0000256" key="2">
    <source>
        <dbReference type="ARBA" id="ARBA00022676"/>
    </source>
</evidence>
<keyword evidence="6" id="KW-1185">Reference proteome</keyword>
<keyword evidence="2" id="KW-0328">Glycosyltransferase</keyword>
<keyword evidence="3" id="KW-0808">Transferase</keyword>
<dbReference type="Pfam" id="PF02485">
    <property type="entry name" value="Branch"/>
    <property type="match status" value="1"/>
</dbReference>
<dbReference type="Proteomes" id="UP000887540">
    <property type="component" value="Unplaced"/>
</dbReference>
<evidence type="ECO:0000256" key="4">
    <source>
        <dbReference type="ARBA" id="ARBA00023136"/>
    </source>
</evidence>
<dbReference type="InterPro" id="IPR003406">
    <property type="entry name" value="Glyco_trans_14"/>
</dbReference>
<organism evidence="6 7">
    <name type="scientific">Acrobeloides nanus</name>
    <dbReference type="NCBI Taxonomy" id="290746"/>
    <lineage>
        <taxon>Eukaryota</taxon>
        <taxon>Metazoa</taxon>
        <taxon>Ecdysozoa</taxon>
        <taxon>Nematoda</taxon>
        <taxon>Chromadorea</taxon>
        <taxon>Rhabditida</taxon>
        <taxon>Tylenchina</taxon>
        <taxon>Cephalobomorpha</taxon>
        <taxon>Cephaloboidea</taxon>
        <taxon>Cephalobidae</taxon>
        <taxon>Acrobeloides</taxon>
    </lineage>
</organism>
<evidence type="ECO:0000256" key="1">
    <source>
        <dbReference type="ARBA" id="ARBA00004606"/>
    </source>
</evidence>
<name>A0A914DVV9_9BILA</name>
<dbReference type="GO" id="GO:0016757">
    <property type="term" value="F:glycosyltransferase activity"/>
    <property type="evidence" value="ECO:0007669"/>
    <property type="project" value="UniProtKB-KW"/>
</dbReference>
<evidence type="ECO:0000313" key="7">
    <source>
        <dbReference type="WBParaSite" id="ACRNAN_scaffold4407.g11024.t1"/>
    </source>
</evidence>
<dbReference type="WBParaSite" id="ACRNAN_scaffold4407.g11024.t1">
    <property type="protein sequence ID" value="ACRNAN_scaffold4407.g11024.t1"/>
    <property type="gene ID" value="ACRNAN_scaffold4407.g11024"/>
</dbReference>
<accession>A0A914DVV9</accession>
<comment type="subcellular location">
    <subcellularLocation>
        <location evidence="1">Membrane</location>
        <topology evidence="1">Single-pass type II membrane protein</topology>
    </subcellularLocation>
</comment>
<dbReference type="AlphaFoldDB" id="A0A914DVV9"/>
<evidence type="ECO:0000313" key="6">
    <source>
        <dbReference type="Proteomes" id="UP000887540"/>
    </source>
</evidence>
<proteinExistence type="predicted"/>
<keyword evidence="5" id="KW-0325">Glycoprotein</keyword>
<protein>
    <submittedName>
        <fullName evidence="7">Uncharacterized protein</fullName>
    </submittedName>
</protein>
<evidence type="ECO:0000256" key="5">
    <source>
        <dbReference type="ARBA" id="ARBA00023180"/>
    </source>
</evidence>
<keyword evidence="4" id="KW-0472">Membrane</keyword>
<sequence length="312" mass="36133">MDKANNFYNKPIEWDFSSTISLDTIQRTKPKPFFIKNSIAKDLQCDLMYGNGSQEYIQNLILPNKNVSYAKTRVKYKDEKDLKTDCESIKKRSYFPIKPRTDFEAKFPLAFVRIVYTVTSKNLIGAHGLPPKLNWAKGYVESSLSREMVDFMLNDLNLTTLMQQIEAKSYGIDEIMLPTLQATDALDAPGSFTHACLDKGITISHITRFSVWYYKASCPTKYLRHLICIFGVEDLERLTKIPALFVNKLMPTFDFGALTCWYERLFNRTYLEDPTAEKLDKDFYLSLRHVRFQNEKLKSNGTFDPKKFNCTG</sequence>
<dbReference type="PANTHER" id="PTHR46671:SF7">
    <property type="entry name" value="CORE-2_I-BRANCHING ENZYME"/>
    <property type="match status" value="1"/>
</dbReference>